<dbReference type="InterPro" id="IPR006860">
    <property type="entry name" value="FecR"/>
</dbReference>
<evidence type="ECO:0000259" key="2">
    <source>
        <dbReference type="Pfam" id="PF16344"/>
    </source>
</evidence>
<dbReference type="Gene3D" id="2.60.120.1440">
    <property type="match status" value="1"/>
</dbReference>
<feature type="domain" description="Protein FecR C-terminal" evidence="2">
    <location>
        <begin position="283"/>
        <end position="350"/>
    </location>
</feature>
<gene>
    <name evidence="3" type="ORF">C7460_10626</name>
</gene>
<feature type="domain" description="FecR protein" evidence="1">
    <location>
        <begin position="142"/>
        <end position="226"/>
    </location>
</feature>
<organism evidence="3 4">
    <name type="scientific">Marinoscillum furvescens DSM 4134</name>
    <dbReference type="NCBI Taxonomy" id="1122208"/>
    <lineage>
        <taxon>Bacteria</taxon>
        <taxon>Pseudomonadati</taxon>
        <taxon>Bacteroidota</taxon>
        <taxon>Cytophagia</taxon>
        <taxon>Cytophagales</taxon>
        <taxon>Reichenbachiellaceae</taxon>
        <taxon>Marinoscillum</taxon>
    </lineage>
</organism>
<reference evidence="3 4" key="1">
    <citation type="submission" date="2018-07" db="EMBL/GenBank/DDBJ databases">
        <title>Genomic Encyclopedia of Type Strains, Phase IV (KMG-IV): sequencing the most valuable type-strain genomes for metagenomic binning, comparative biology and taxonomic classification.</title>
        <authorList>
            <person name="Goeker M."/>
        </authorList>
    </citation>
    <scope>NUCLEOTIDE SEQUENCE [LARGE SCALE GENOMIC DNA]</scope>
    <source>
        <strain evidence="3 4">DSM 4134</strain>
    </source>
</reference>
<sequence>MDNKKYTVEELLNDDSFIAFLMDAESPEGMEWKNRIADNEELAGEVAEARAVVDSLNYQDLSFSKAEEDQLWDKIAARTVDSSTTEIEKSGASWKWLKIAAALIPIVMASLWLIDQFQADDPVEQLSEVMISKECLYGRKMIVTLPDGSTVKLNSGSTISYYQDFERDVRSVWLQGEAFFDVKRNPDKPFVIISGNIRTQVLGTSFNIKSYEGEGKVDVTVASGLVSVSRYDKSQSDDLQWDNISGVVLNPSELVSYDKEVDEFSEIQTVDTDEILAWKSGVLVFKKAPFDEIVTRLERWYGVEFEMEESISIPDGFTGRFDNKSLRRVLEGISYTSKFDFEIEGKKVKIMKQ</sequence>
<accession>A0A3D9L3R2</accession>
<evidence type="ECO:0000313" key="3">
    <source>
        <dbReference type="EMBL" id="REE00089.1"/>
    </source>
</evidence>
<protein>
    <submittedName>
        <fullName evidence="3">FecR family protein</fullName>
    </submittedName>
</protein>
<dbReference type="GO" id="GO:0016989">
    <property type="term" value="F:sigma factor antagonist activity"/>
    <property type="evidence" value="ECO:0007669"/>
    <property type="project" value="TreeGrafter"/>
</dbReference>
<dbReference type="PIRSF" id="PIRSF018266">
    <property type="entry name" value="FecR"/>
    <property type="match status" value="1"/>
</dbReference>
<dbReference type="Gene3D" id="3.55.50.30">
    <property type="match status" value="1"/>
</dbReference>
<dbReference type="EMBL" id="QREG01000006">
    <property type="protein sequence ID" value="REE00089.1"/>
    <property type="molecule type" value="Genomic_DNA"/>
</dbReference>
<evidence type="ECO:0000259" key="1">
    <source>
        <dbReference type="Pfam" id="PF04773"/>
    </source>
</evidence>
<dbReference type="Pfam" id="PF04773">
    <property type="entry name" value="FecR"/>
    <property type="match status" value="1"/>
</dbReference>
<name>A0A3D9L3R2_MARFU</name>
<dbReference type="OrthoDB" id="1099916at2"/>
<dbReference type="PANTHER" id="PTHR30273">
    <property type="entry name" value="PERIPLASMIC SIGNAL SENSOR AND SIGMA FACTOR ACTIVATOR FECR-RELATED"/>
    <property type="match status" value="1"/>
</dbReference>
<dbReference type="InterPro" id="IPR032508">
    <property type="entry name" value="FecR_C"/>
</dbReference>
<comment type="caution">
    <text evidence="3">The sequence shown here is derived from an EMBL/GenBank/DDBJ whole genome shotgun (WGS) entry which is preliminary data.</text>
</comment>
<dbReference type="PANTHER" id="PTHR30273:SF2">
    <property type="entry name" value="PROTEIN FECR"/>
    <property type="match status" value="1"/>
</dbReference>
<evidence type="ECO:0000313" key="4">
    <source>
        <dbReference type="Proteomes" id="UP000256779"/>
    </source>
</evidence>
<proteinExistence type="predicted"/>
<keyword evidence="4" id="KW-1185">Reference proteome</keyword>
<dbReference type="RefSeq" id="WP_115867623.1">
    <property type="nucleotide sequence ID" value="NZ_QREG01000006.1"/>
</dbReference>
<dbReference type="Proteomes" id="UP000256779">
    <property type="component" value="Unassembled WGS sequence"/>
</dbReference>
<dbReference type="AlphaFoldDB" id="A0A3D9L3R2"/>
<dbReference type="Pfam" id="PF16344">
    <property type="entry name" value="FecR_C"/>
    <property type="match status" value="1"/>
</dbReference>
<dbReference type="InterPro" id="IPR012373">
    <property type="entry name" value="Ferrdict_sens_TM"/>
</dbReference>